<dbReference type="GO" id="GO:0045492">
    <property type="term" value="P:xylan biosynthetic process"/>
    <property type="evidence" value="ECO:0007669"/>
    <property type="project" value="TreeGrafter"/>
</dbReference>
<dbReference type="OMA" id="NFFVTFC"/>
<dbReference type="GO" id="GO:0005794">
    <property type="term" value="C:Golgi apparatus"/>
    <property type="evidence" value="ECO:0007669"/>
    <property type="project" value="TreeGrafter"/>
</dbReference>
<keyword evidence="9" id="KW-0732">Signal</keyword>
<comment type="caution">
    <text evidence="11">The sequence shown here is derived from an EMBL/GenBank/DDBJ whole genome shotgun (WGS) entry which is preliminary data.</text>
</comment>
<evidence type="ECO:0000256" key="7">
    <source>
        <dbReference type="ARBA" id="ARBA00023180"/>
    </source>
</evidence>
<name>A0A8J5XGW5_DIALT</name>
<feature type="transmembrane region" description="Helical" evidence="8">
    <location>
        <begin position="144"/>
        <end position="160"/>
    </location>
</feature>
<evidence type="ECO:0000256" key="1">
    <source>
        <dbReference type="ARBA" id="ARBA00004141"/>
    </source>
</evidence>
<keyword evidence="6 8" id="KW-0472">Membrane</keyword>
<evidence type="ECO:0000256" key="8">
    <source>
        <dbReference type="SAM" id="Phobius"/>
    </source>
</evidence>
<keyword evidence="3" id="KW-0808">Transferase</keyword>
<feature type="transmembrane region" description="Helical" evidence="8">
    <location>
        <begin position="519"/>
        <end position="543"/>
    </location>
</feature>
<evidence type="ECO:0000256" key="2">
    <source>
        <dbReference type="ARBA" id="ARBA00010666"/>
    </source>
</evidence>
<evidence type="ECO:0000256" key="6">
    <source>
        <dbReference type="ARBA" id="ARBA00023136"/>
    </source>
</evidence>
<feature type="transmembrane region" description="Helical" evidence="8">
    <location>
        <begin position="258"/>
        <end position="276"/>
    </location>
</feature>
<comment type="similarity">
    <text evidence="2">Belongs to the PC-esterase family. CASD1 subfamily.</text>
</comment>
<evidence type="ECO:0000256" key="3">
    <source>
        <dbReference type="ARBA" id="ARBA00022679"/>
    </source>
</evidence>
<dbReference type="GO" id="GO:0016020">
    <property type="term" value="C:membrane"/>
    <property type="evidence" value="ECO:0007669"/>
    <property type="project" value="UniProtKB-SubCell"/>
</dbReference>
<feature type="transmembrane region" description="Helical" evidence="8">
    <location>
        <begin position="31"/>
        <end position="52"/>
    </location>
</feature>
<proteinExistence type="inferred from homology"/>
<evidence type="ECO:0000256" key="9">
    <source>
        <dbReference type="SAM" id="SignalP"/>
    </source>
</evidence>
<dbReference type="PANTHER" id="PTHR13533">
    <property type="entry name" value="N-ACETYLNEURAMINATE 9-O-ACETYLTRANSFERASE"/>
    <property type="match status" value="1"/>
</dbReference>
<protein>
    <recommendedName>
        <fullName evidence="10">Cas1p 10 TM acyl transferase domain-containing protein</fullName>
    </recommendedName>
</protein>
<feature type="domain" description="Cas1p 10 TM acyl transferase" evidence="10">
    <location>
        <begin position="104"/>
        <end position="515"/>
    </location>
</feature>
<dbReference type="GO" id="GO:0010411">
    <property type="term" value="P:xyloglucan metabolic process"/>
    <property type="evidence" value="ECO:0007669"/>
    <property type="project" value="TreeGrafter"/>
</dbReference>
<feature type="chain" id="PRO_5035264519" description="Cas1p 10 TM acyl transferase domain-containing protein" evidence="9">
    <location>
        <begin position="20"/>
        <end position="549"/>
    </location>
</feature>
<dbReference type="PANTHER" id="PTHR13533:SF1">
    <property type="entry name" value="N-ACETYLNEURAMINATE 9-O-ACETYLTRANSFERASE"/>
    <property type="match status" value="1"/>
</dbReference>
<feature type="transmembrane region" description="Helical" evidence="8">
    <location>
        <begin position="288"/>
        <end position="305"/>
    </location>
</feature>
<gene>
    <name evidence="11" type="ORF">KFE25_013724</name>
</gene>
<dbReference type="InterPro" id="IPR012419">
    <property type="entry name" value="Cas1_AcylTrans_dom"/>
</dbReference>
<dbReference type="AlphaFoldDB" id="A0A8J5XGW5"/>
<feature type="transmembrane region" description="Helical" evidence="8">
    <location>
        <begin position="479"/>
        <end position="498"/>
    </location>
</feature>
<keyword evidence="4 8" id="KW-0812">Transmembrane</keyword>
<sequence>MVSGAWALLVACNAAASIALVAKLCASPLDYPLNPAQASVAIAYFVAILTWLEAELAQRIGIGPSFTRVQSVEMSPSLAGDDEADDASTDDQLAPAQRVRPLSDATLGALRAAAELSALMILLYVCDRTTLVGRGPKHASKREFWGVFLFLVVASCLGLRRTHEANGAEVKPLQREQTEEWKGWMQVMFLLYHYWMAAEMYTAIRIYIAAYIWMTGFGNFSYYYVKRDFGLPRFVQMMWRLNFLVVFVCLTLNNEYMLYYICPLHTLFTIMVYGTLWLSHERNQTEPAFLAAKLAAVFLLALLIWDAPGTFDAITAPFTPLLRYSGDLYRGERPPLYEWHFRSSLDHLVWIFGMLVAYGFPRADKWLNRLDQDNGSRELLRWASIGAVTAVFACWFYWVGALPKFEYNRLHPYTSFIPIGCYVFLRNCTRWLREHVLPAWGEVGKYTLETYICQFHMWMRTTGENGNPKFLLVLVPGSFWLNFALVSALYLFVSIRLFKLTVALKELCVPNSTRAIGVSFARIGAGAALAFAAGYATHAAFALPPNAGA</sequence>
<reference evidence="11" key="1">
    <citation type="submission" date="2021-05" db="EMBL/GenBank/DDBJ databases">
        <title>The genome of the haptophyte Pavlova lutheri (Diacronema luteri, Pavlovales) - a model for lipid biosynthesis in eukaryotic algae.</title>
        <authorList>
            <person name="Hulatt C.J."/>
            <person name="Posewitz M.C."/>
        </authorList>
    </citation>
    <scope>NUCLEOTIDE SEQUENCE</scope>
    <source>
        <strain evidence="11">NIVA-4/92</strain>
    </source>
</reference>
<evidence type="ECO:0000313" key="11">
    <source>
        <dbReference type="EMBL" id="KAG8468641.1"/>
    </source>
</evidence>
<feature type="transmembrane region" description="Helical" evidence="8">
    <location>
        <begin position="379"/>
        <end position="398"/>
    </location>
</feature>
<keyword evidence="5 8" id="KW-1133">Transmembrane helix</keyword>
<keyword evidence="12" id="KW-1185">Reference proteome</keyword>
<feature type="signal peptide" evidence="9">
    <location>
        <begin position="1"/>
        <end position="19"/>
    </location>
</feature>
<evidence type="ECO:0000256" key="5">
    <source>
        <dbReference type="ARBA" id="ARBA00022989"/>
    </source>
</evidence>
<feature type="transmembrane region" description="Helical" evidence="8">
    <location>
        <begin position="204"/>
        <end position="225"/>
    </location>
</feature>
<evidence type="ECO:0000313" key="12">
    <source>
        <dbReference type="Proteomes" id="UP000751190"/>
    </source>
</evidence>
<dbReference type="Proteomes" id="UP000751190">
    <property type="component" value="Unassembled WGS sequence"/>
</dbReference>
<evidence type="ECO:0000256" key="4">
    <source>
        <dbReference type="ARBA" id="ARBA00022692"/>
    </source>
</evidence>
<accession>A0A8J5XGW5</accession>
<organism evidence="11 12">
    <name type="scientific">Diacronema lutheri</name>
    <name type="common">Unicellular marine alga</name>
    <name type="synonym">Monochrysis lutheri</name>
    <dbReference type="NCBI Taxonomy" id="2081491"/>
    <lineage>
        <taxon>Eukaryota</taxon>
        <taxon>Haptista</taxon>
        <taxon>Haptophyta</taxon>
        <taxon>Pavlovophyceae</taxon>
        <taxon>Pavlovales</taxon>
        <taxon>Pavlovaceae</taxon>
        <taxon>Diacronema</taxon>
    </lineage>
</organism>
<evidence type="ECO:0000259" key="10">
    <source>
        <dbReference type="Pfam" id="PF07779"/>
    </source>
</evidence>
<dbReference type="OrthoDB" id="1932925at2759"/>
<dbReference type="EMBL" id="JAGTXO010000004">
    <property type="protein sequence ID" value="KAG8468641.1"/>
    <property type="molecule type" value="Genomic_DNA"/>
</dbReference>
<keyword evidence="7" id="KW-0325">Glycoprotein</keyword>
<dbReference type="Pfam" id="PF07779">
    <property type="entry name" value="Cas1_AcylT"/>
    <property type="match status" value="1"/>
</dbReference>
<dbReference type="GO" id="GO:0016407">
    <property type="term" value="F:acetyltransferase activity"/>
    <property type="evidence" value="ECO:0007669"/>
    <property type="project" value="TreeGrafter"/>
</dbReference>
<comment type="subcellular location">
    <subcellularLocation>
        <location evidence="1">Membrane</location>
        <topology evidence="1">Multi-pass membrane protein</topology>
    </subcellularLocation>
</comment>